<gene>
    <name evidence="1" type="ORF">EDC91_13324</name>
</gene>
<sequence length="42" mass="5157">MSLPYGRKRLERIQSTDFLIWVTFTQEQKRYAAFMHFCCLKL</sequence>
<comment type="caution">
    <text evidence="1">The sequence shown here is derived from an EMBL/GenBank/DDBJ whole genome shotgun (WGS) entry which is preliminary data.</text>
</comment>
<dbReference type="AlphaFoldDB" id="A0A4R2F3F1"/>
<protein>
    <submittedName>
        <fullName evidence="1">Uncharacterized protein</fullName>
    </submittedName>
</protein>
<dbReference type="EMBL" id="SLWF01000033">
    <property type="protein sequence ID" value="TCN79517.1"/>
    <property type="molecule type" value="Genomic_DNA"/>
</dbReference>
<reference evidence="1 2" key="1">
    <citation type="submission" date="2019-03" db="EMBL/GenBank/DDBJ databases">
        <title>Freshwater and sediment microbial communities from various areas in North America, analyzing microbe dynamics in response to fracking.</title>
        <authorList>
            <person name="Lamendella R."/>
        </authorList>
    </citation>
    <scope>NUCLEOTIDE SEQUENCE [LARGE SCALE GENOMIC DNA]</scope>
    <source>
        <strain evidence="1 2">74A</strain>
    </source>
</reference>
<dbReference type="Proteomes" id="UP000294832">
    <property type="component" value="Unassembled WGS sequence"/>
</dbReference>
<accession>A0A4R2F3F1</accession>
<evidence type="ECO:0000313" key="2">
    <source>
        <dbReference type="Proteomes" id="UP000294832"/>
    </source>
</evidence>
<name>A0A4R2F3F1_9GAMM</name>
<keyword evidence="2" id="KW-1185">Reference proteome</keyword>
<organism evidence="1 2">
    <name type="scientific">Shewanella fodinae</name>
    <dbReference type="NCBI Taxonomy" id="552357"/>
    <lineage>
        <taxon>Bacteria</taxon>
        <taxon>Pseudomonadati</taxon>
        <taxon>Pseudomonadota</taxon>
        <taxon>Gammaproteobacteria</taxon>
        <taxon>Alteromonadales</taxon>
        <taxon>Shewanellaceae</taxon>
        <taxon>Shewanella</taxon>
    </lineage>
</organism>
<proteinExistence type="predicted"/>
<evidence type="ECO:0000313" key="1">
    <source>
        <dbReference type="EMBL" id="TCN79517.1"/>
    </source>
</evidence>